<dbReference type="InterPro" id="IPR036365">
    <property type="entry name" value="PGBD-like_sf"/>
</dbReference>
<feature type="binding site" description="in inhibited form" evidence="14">
    <location>
        <position position="74"/>
    </location>
    <ligand>
        <name>Zn(2+)</name>
        <dbReference type="ChEBI" id="CHEBI:29105"/>
        <label>2</label>
        <note>catalytic</note>
    </ligand>
</feature>
<feature type="binding site" evidence="14">
    <location>
        <position position="185"/>
    </location>
    <ligand>
        <name>Ca(2+)</name>
        <dbReference type="ChEBI" id="CHEBI:29108"/>
        <label>1</label>
    </ligand>
</feature>
<keyword evidence="3" id="KW-0964">Secreted</keyword>
<dbReference type="GO" id="GO:0030574">
    <property type="term" value="P:collagen catabolic process"/>
    <property type="evidence" value="ECO:0007669"/>
    <property type="project" value="TreeGrafter"/>
</dbReference>
<keyword evidence="4" id="KW-0272">Extracellular matrix</keyword>
<name>A0A8C5WFC9_9ANUR</name>
<evidence type="ECO:0000313" key="18">
    <source>
        <dbReference type="Proteomes" id="UP000694569"/>
    </source>
</evidence>
<dbReference type="GO" id="GO:0008270">
    <property type="term" value="F:zinc ion binding"/>
    <property type="evidence" value="ECO:0007669"/>
    <property type="project" value="InterPro"/>
</dbReference>
<dbReference type="InterPro" id="IPR021158">
    <property type="entry name" value="Pept_M10A_Zn_BS"/>
</dbReference>
<dbReference type="PRINTS" id="PR00138">
    <property type="entry name" value="MATRIXIN"/>
</dbReference>
<comment type="cofactor">
    <cofactor evidence="14">
        <name>Zn(2+)</name>
        <dbReference type="ChEBI" id="CHEBI:29105"/>
    </cofactor>
    <text evidence="14">Binds 2 Zn(2+) ions per subunit.</text>
</comment>
<evidence type="ECO:0000256" key="4">
    <source>
        <dbReference type="ARBA" id="ARBA00022530"/>
    </source>
</evidence>
<dbReference type="PROSITE" id="PS00546">
    <property type="entry name" value="CYSTEINE_SWITCH"/>
    <property type="match status" value="1"/>
</dbReference>
<keyword evidence="7" id="KW-0732">Signal</keyword>
<dbReference type="AlphaFoldDB" id="A0A8C5WFC9"/>
<dbReference type="Proteomes" id="UP000694569">
    <property type="component" value="Unplaced"/>
</dbReference>
<dbReference type="InterPro" id="IPR002477">
    <property type="entry name" value="Peptidoglycan-bd-like"/>
</dbReference>
<keyword evidence="9 14" id="KW-0862">Zinc</keyword>
<feature type="binding site" evidence="14">
    <location>
        <position position="167"/>
    </location>
    <ligand>
        <name>Zn(2+)</name>
        <dbReference type="ChEBI" id="CHEBI:29105"/>
        <label>1</label>
    </ligand>
</feature>
<accession>A0A8C5WFC9</accession>
<keyword evidence="18" id="KW-1185">Reference proteome</keyword>
<keyword evidence="10 14" id="KW-0106">Calcium</keyword>
<evidence type="ECO:0000259" key="16">
    <source>
        <dbReference type="SMART" id="SM00235"/>
    </source>
</evidence>
<evidence type="ECO:0000256" key="6">
    <source>
        <dbReference type="ARBA" id="ARBA00022723"/>
    </source>
</evidence>
<dbReference type="GO" id="GO:0006508">
    <property type="term" value="P:proteolysis"/>
    <property type="evidence" value="ECO:0007669"/>
    <property type="project" value="UniProtKB-KW"/>
</dbReference>
<dbReference type="SUPFAM" id="SSF47090">
    <property type="entry name" value="PGBD-like"/>
    <property type="match status" value="1"/>
</dbReference>
<keyword evidence="6 14" id="KW-0479">Metal-binding</keyword>
<evidence type="ECO:0000256" key="3">
    <source>
        <dbReference type="ARBA" id="ARBA00022525"/>
    </source>
</evidence>
<protein>
    <recommendedName>
        <fullName evidence="16">Peptidase metallopeptidase domain-containing protein</fullName>
    </recommendedName>
</protein>
<proteinExistence type="inferred from homology"/>
<feature type="binding site" evidence="14">
    <location>
        <position position="160"/>
    </location>
    <ligand>
        <name>Ca(2+)</name>
        <dbReference type="ChEBI" id="CHEBI:29108"/>
        <label>3</label>
    </ligand>
</feature>
<reference evidence="17" key="1">
    <citation type="submission" date="2025-08" db="UniProtKB">
        <authorList>
            <consortium name="Ensembl"/>
        </authorList>
    </citation>
    <scope>IDENTIFICATION</scope>
</reference>
<dbReference type="SUPFAM" id="SSF55486">
    <property type="entry name" value="Metalloproteases ('zincins'), catalytic domain"/>
    <property type="match status" value="1"/>
</dbReference>
<dbReference type="PANTHER" id="PTHR10201:SF317">
    <property type="entry name" value="MATRILYSIN-LIKE"/>
    <property type="match status" value="1"/>
</dbReference>
<dbReference type="GO" id="GO:0031012">
    <property type="term" value="C:extracellular matrix"/>
    <property type="evidence" value="ECO:0007669"/>
    <property type="project" value="InterPro"/>
</dbReference>
<dbReference type="InterPro" id="IPR006026">
    <property type="entry name" value="Peptidase_Metallo"/>
</dbReference>
<dbReference type="FunFam" id="3.40.390.10:FF:000007">
    <property type="entry name" value="Collagenase 3"/>
    <property type="match status" value="1"/>
</dbReference>
<comment type="cofactor">
    <cofactor evidence="14">
        <name>Ca(2+)</name>
        <dbReference type="ChEBI" id="CHEBI:29108"/>
    </cofactor>
    <text evidence="14">Can bind about 5 Ca(2+) ions per subunit.</text>
</comment>
<feature type="binding site" evidence="14">
    <location>
        <position position="185"/>
    </location>
    <ligand>
        <name>Ca(2+)</name>
        <dbReference type="ChEBI" id="CHEBI:29108"/>
        <label>3</label>
    </ligand>
</feature>
<evidence type="ECO:0000313" key="17">
    <source>
        <dbReference type="Ensembl" id="ENSLLEP00000034164.1"/>
    </source>
</evidence>
<dbReference type="OrthoDB" id="406838at2759"/>
<feature type="binding site" evidence="14">
    <location>
        <position position="152"/>
    </location>
    <ligand>
        <name>Zn(2+)</name>
        <dbReference type="ChEBI" id="CHEBI:29105"/>
        <label>1</label>
    </ligand>
</feature>
<keyword evidence="8" id="KW-0378">Hydrolase</keyword>
<evidence type="ECO:0000256" key="10">
    <source>
        <dbReference type="ARBA" id="ARBA00022837"/>
    </source>
</evidence>
<dbReference type="Pfam" id="PF01471">
    <property type="entry name" value="PG_binding_1"/>
    <property type="match status" value="1"/>
</dbReference>
<dbReference type="Pfam" id="PF00413">
    <property type="entry name" value="Peptidase_M10"/>
    <property type="match status" value="1"/>
</dbReference>
<feature type="binding site" evidence="14">
    <location>
        <position position="180"/>
    </location>
    <ligand>
        <name>Zn(2+)</name>
        <dbReference type="ChEBI" id="CHEBI:29105"/>
        <label>1</label>
    </ligand>
</feature>
<feature type="binding site" evidence="14">
    <location>
        <position position="154"/>
    </location>
    <ligand>
        <name>Zn(2+)</name>
        <dbReference type="ChEBI" id="CHEBI:29105"/>
        <label>1</label>
    </ligand>
</feature>
<comment type="similarity">
    <text evidence="2">Belongs to the peptidase M10A family.</text>
</comment>
<feature type="binding site" evidence="14">
    <location>
        <position position="178"/>
    </location>
    <ligand>
        <name>Ca(2+)</name>
        <dbReference type="ChEBI" id="CHEBI:29108"/>
        <label>2</label>
    </ligand>
</feature>
<evidence type="ECO:0000256" key="12">
    <source>
        <dbReference type="ARBA" id="ARBA00023145"/>
    </source>
</evidence>
<dbReference type="InterPro" id="IPR024079">
    <property type="entry name" value="MetalloPept_cat_dom_sf"/>
</dbReference>
<evidence type="ECO:0000256" key="7">
    <source>
        <dbReference type="ARBA" id="ARBA00022729"/>
    </source>
</evidence>
<dbReference type="PANTHER" id="PTHR10201">
    <property type="entry name" value="MATRIX METALLOPROTEINASE"/>
    <property type="match status" value="1"/>
</dbReference>
<feature type="short sequence motif" description="Cysteine switch" evidence="15">
    <location>
        <begin position="72"/>
        <end position="79"/>
    </location>
</feature>
<feature type="domain" description="Peptidase metallopeptidase" evidence="16">
    <location>
        <begin position="87"/>
        <end position="246"/>
    </location>
</feature>
<dbReference type="GeneTree" id="ENSGT00940000160903"/>
<dbReference type="InterPro" id="IPR001818">
    <property type="entry name" value="Pept_M10_metallopeptidase"/>
</dbReference>
<comment type="subcellular location">
    <subcellularLocation>
        <location evidence="1">Secreted</location>
        <location evidence="1">Extracellular space</location>
        <location evidence="1">Extracellular matrix</location>
    </subcellularLocation>
</comment>
<evidence type="ECO:0000256" key="5">
    <source>
        <dbReference type="ARBA" id="ARBA00022670"/>
    </source>
</evidence>
<evidence type="ECO:0000256" key="13">
    <source>
        <dbReference type="PIRSR" id="PIRSR621190-1"/>
    </source>
</evidence>
<dbReference type="CDD" id="cd04278">
    <property type="entry name" value="ZnMc_MMP"/>
    <property type="match status" value="1"/>
</dbReference>
<evidence type="ECO:0000256" key="2">
    <source>
        <dbReference type="ARBA" id="ARBA00010370"/>
    </source>
</evidence>
<feature type="active site" evidence="13">
    <location>
        <position position="203"/>
    </location>
</feature>
<feature type="binding site" evidence="14">
    <location>
        <position position="182"/>
    </location>
    <ligand>
        <name>Ca(2+)</name>
        <dbReference type="ChEBI" id="CHEBI:29108"/>
        <label>3</label>
    </ligand>
</feature>
<feature type="binding site" evidence="14">
    <location>
        <position position="176"/>
    </location>
    <ligand>
        <name>Ca(2+)</name>
        <dbReference type="ChEBI" id="CHEBI:29108"/>
        <label>2</label>
    </ligand>
</feature>
<evidence type="ECO:0000256" key="8">
    <source>
        <dbReference type="ARBA" id="ARBA00022801"/>
    </source>
</evidence>
<dbReference type="GO" id="GO:0005615">
    <property type="term" value="C:extracellular space"/>
    <property type="evidence" value="ECO:0007669"/>
    <property type="project" value="TreeGrafter"/>
</dbReference>
<keyword evidence="12" id="KW-0865">Zymogen</keyword>
<feature type="binding site" evidence="14">
    <location>
        <position position="212"/>
    </location>
    <ligand>
        <name>Zn(2+)</name>
        <dbReference type="ChEBI" id="CHEBI:29105"/>
        <label>2</label>
        <note>catalytic</note>
    </ligand>
</feature>
<organism evidence="17 18">
    <name type="scientific">Leptobrachium leishanense</name>
    <name type="common">Leishan spiny toad</name>
    <dbReference type="NCBI Taxonomy" id="445787"/>
    <lineage>
        <taxon>Eukaryota</taxon>
        <taxon>Metazoa</taxon>
        <taxon>Chordata</taxon>
        <taxon>Craniata</taxon>
        <taxon>Vertebrata</taxon>
        <taxon>Euteleostomi</taxon>
        <taxon>Amphibia</taxon>
        <taxon>Batrachia</taxon>
        <taxon>Anura</taxon>
        <taxon>Pelobatoidea</taxon>
        <taxon>Megophryidae</taxon>
        <taxon>Leptobrachium</taxon>
    </lineage>
</organism>
<dbReference type="SMART" id="SM00235">
    <property type="entry name" value="ZnMc"/>
    <property type="match status" value="1"/>
</dbReference>
<dbReference type="Ensembl" id="ENSLLET00000035463.1">
    <property type="protein sequence ID" value="ENSLLEP00000034164.1"/>
    <property type="gene ID" value="ENSLLEG00000021383.1"/>
</dbReference>
<evidence type="ECO:0000256" key="9">
    <source>
        <dbReference type="ARBA" id="ARBA00022833"/>
    </source>
</evidence>
<feature type="binding site" evidence="14">
    <location>
        <position position="206"/>
    </location>
    <ligand>
        <name>Zn(2+)</name>
        <dbReference type="ChEBI" id="CHEBI:29105"/>
        <label>2</label>
        <note>catalytic</note>
    </ligand>
</feature>
<keyword evidence="5" id="KW-0645">Protease</keyword>
<feature type="binding site" evidence="14">
    <location>
        <position position="142"/>
    </location>
    <ligand>
        <name>Ca(2+)</name>
        <dbReference type="ChEBI" id="CHEBI:29108"/>
        <label>2</label>
    </ligand>
</feature>
<evidence type="ECO:0000256" key="11">
    <source>
        <dbReference type="ARBA" id="ARBA00023049"/>
    </source>
</evidence>
<evidence type="ECO:0000256" key="15">
    <source>
        <dbReference type="PIRSR" id="PIRSR621190-5"/>
    </source>
</evidence>
<dbReference type="GO" id="GO:0004222">
    <property type="term" value="F:metalloendopeptidase activity"/>
    <property type="evidence" value="ECO:0007669"/>
    <property type="project" value="InterPro"/>
</dbReference>
<feature type="binding site" evidence="14">
    <location>
        <position position="202"/>
    </location>
    <ligand>
        <name>Zn(2+)</name>
        <dbReference type="ChEBI" id="CHEBI:29105"/>
        <label>2</label>
        <note>catalytic</note>
    </ligand>
</feature>
<reference evidence="17" key="2">
    <citation type="submission" date="2025-09" db="UniProtKB">
        <authorList>
            <consortium name="Ensembl"/>
        </authorList>
    </citation>
    <scope>IDENTIFICATION</scope>
</reference>
<feature type="binding site" evidence="14">
    <location>
        <position position="159"/>
    </location>
    <ligand>
        <name>Ca(2+)</name>
        <dbReference type="ChEBI" id="CHEBI:29108"/>
        <label>3</label>
    </ligand>
</feature>
<feature type="binding site" evidence="14">
    <location>
        <position position="220"/>
    </location>
    <ligand>
        <name>Zn(2+)</name>
        <dbReference type="ChEBI" id="CHEBI:29105"/>
        <label>2</label>
        <note>catalytic</note>
    </ligand>
</feature>
<sequence>LNRLTKFWLSQHRPVKLISMFLKSSLQRHFYTSAKRPGRKAFIEKITEMQKFFGLNVTGILNTETMNVMKSPRCGIPDVAEFSLFPGRPKWNKRHLTYRILNGTPRLKFAVVVDIIKKAFKVWSDVTPLTFTRIHCLNAVVDIIIKFASRAHGDGSPFDGPNGTLAHAYAPGKGIGGDAHFDNDEQWSIAQPGIDLFLVAVHEFGHSLGLGHSADPKAIMFPIYNFVEPFKLSRDDIKGIRILYAVLCRQIGIVCYTKMGQCIQKIHLE</sequence>
<dbReference type="InterPro" id="IPR021190">
    <property type="entry name" value="Pept_M10A"/>
</dbReference>
<evidence type="ECO:0000256" key="1">
    <source>
        <dbReference type="ARBA" id="ARBA00004498"/>
    </source>
</evidence>
<keyword evidence="11" id="KW-0482">Metalloprotease</keyword>
<dbReference type="GO" id="GO:0030198">
    <property type="term" value="P:extracellular matrix organization"/>
    <property type="evidence" value="ECO:0007669"/>
    <property type="project" value="TreeGrafter"/>
</dbReference>
<evidence type="ECO:0000256" key="14">
    <source>
        <dbReference type="PIRSR" id="PIRSR621190-2"/>
    </source>
</evidence>
<dbReference type="Gene3D" id="3.40.390.10">
    <property type="entry name" value="Collagenase (Catalytic Domain)"/>
    <property type="match status" value="1"/>
</dbReference>
<dbReference type="InterPro" id="IPR033739">
    <property type="entry name" value="M10A_MMP"/>
</dbReference>